<dbReference type="Pfam" id="PF07963">
    <property type="entry name" value="N_methyl"/>
    <property type="match status" value="1"/>
</dbReference>
<accession>A3ZPZ6</accession>
<evidence type="ECO:0000313" key="4">
    <source>
        <dbReference type="Proteomes" id="UP000004358"/>
    </source>
</evidence>
<feature type="transmembrane region" description="Helical" evidence="1">
    <location>
        <begin position="20"/>
        <end position="38"/>
    </location>
</feature>
<proteinExistence type="predicted"/>
<dbReference type="NCBIfam" id="TIGR02532">
    <property type="entry name" value="IV_pilin_GFxxxE"/>
    <property type="match status" value="1"/>
</dbReference>
<reference evidence="3 4" key="1">
    <citation type="submission" date="2006-02" db="EMBL/GenBank/DDBJ databases">
        <authorList>
            <person name="Amann R."/>
            <person name="Ferriera S."/>
            <person name="Johnson J."/>
            <person name="Kravitz S."/>
            <person name="Halpern A."/>
            <person name="Remington K."/>
            <person name="Beeson K."/>
            <person name="Tran B."/>
            <person name="Rogers Y.-H."/>
            <person name="Friedman R."/>
            <person name="Venter J.C."/>
        </authorList>
    </citation>
    <scope>NUCLEOTIDE SEQUENCE [LARGE SCALE GENOMIC DNA]</scope>
    <source>
        <strain evidence="3 4">DSM 3645</strain>
    </source>
</reference>
<dbReference type="PANTHER" id="PTHR30093:SF2">
    <property type="entry name" value="TYPE II SECRETION SYSTEM PROTEIN H"/>
    <property type="match status" value="1"/>
</dbReference>
<dbReference type="SUPFAM" id="SSF54523">
    <property type="entry name" value="Pili subunits"/>
    <property type="match status" value="1"/>
</dbReference>
<name>A3ZPZ6_9BACT</name>
<gene>
    <name evidence="3" type="ORF">DSM3645_22796</name>
</gene>
<evidence type="ECO:0000256" key="1">
    <source>
        <dbReference type="SAM" id="Phobius"/>
    </source>
</evidence>
<dbReference type="HOGENOM" id="CLU_041661_0_0_0"/>
<evidence type="ECO:0000313" key="3">
    <source>
        <dbReference type="EMBL" id="EAQ81269.1"/>
    </source>
</evidence>
<dbReference type="Proteomes" id="UP000004358">
    <property type="component" value="Unassembled WGS sequence"/>
</dbReference>
<dbReference type="InterPro" id="IPR045584">
    <property type="entry name" value="Pilin-like"/>
</dbReference>
<dbReference type="InterPro" id="IPR011453">
    <property type="entry name" value="DUF1559"/>
</dbReference>
<dbReference type="InterPro" id="IPR012902">
    <property type="entry name" value="N_methyl_site"/>
</dbReference>
<sequence>MPTFCLSRNRRQVGFTLVELLVVIAIIGVLIALLLPAVQQAREAARRMDCSNRLKQFGIAYHNYHDTHGSFPSGHIVNGQNSPCIDQPNASGTRAPWSVLILPFLEQQNLHDQFRFGEQFSINNQHQGTAVNHALQWSTNTAFHCPSDPLAVDMHPSYLACAGGGPPPSGTVPTIDQGCKATATSSFVLYYNGVFWVNSKTKFSNMLDGTSNSYLMGESFYVVHPSVDAFSLQKHSSWAGGVFYRADYRYYTNLAAAVEPINQPVSGISTKGANKSEAVVGRTFGSFHPGGCNMLLGDASVHYMSQTMDINTHRAYGAIADGGPIGGLP</sequence>
<dbReference type="EMBL" id="AANZ01000005">
    <property type="protein sequence ID" value="EAQ81269.1"/>
    <property type="molecule type" value="Genomic_DNA"/>
</dbReference>
<organism evidence="3 4">
    <name type="scientific">Blastopirellula marina DSM 3645</name>
    <dbReference type="NCBI Taxonomy" id="314230"/>
    <lineage>
        <taxon>Bacteria</taxon>
        <taxon>Pseudomonadati</taxon>
        <taxon>Planctomycetota</taxon>
        <taxon>Planctomycetia</taxon>
        <taxon>Pirellulales</taxon>
        <taxon>Pirellulaceae</taxon>
        <taxon>Blastopirellula</taxon>
    </lineage>
</organism>
<dbReference type="Gene3D" id="3.30.700.10">
    <property type="entry name" value="Glycoprotein, Type 4 Pilin"/>
    <property type="match status" value="1"/>
</dbReference>
<dbReference type="Pfam" id="PF07596">
    <property type="entry name" value="SBP_bac_10"/>
    <property type="match status" value="1"/>
</dbReference>
<keyword evidence="1" id="KW-1133">Transmembrane helix</keyword>
<keyword evidence="1" id="KW-0472">Membrane</keyword>
<dbReference type="InterPro" id="IPR027558">
    <property type="entry name" value="Pre_pil_HX9DG_C"/>
</dbReference>
<dbReference type="OrthoDB" id="263984at2"/>
<comment type="caution">
    <text evidence="3">The sequence shown here is derived from an EMBL/GenBank/DDBJ whole genome shotgun (WGS) entry which is preliminary data.</text>
</comment>
<dbReference type="AlphaFoldDB" id="A3ZPZ6"/>
<keyword evidence="1" id="KW-0812">Transmembrane</keyword>
<evidence type="ECO:0000259" key="2">
    <source>
        <dbReference type="Pfam" id="PF07596"/>
    </source>
</evidence>
<protein>
    <recommendedName>
        <fullName evidence="2">DUF1559 domain-containing protein</fullName>
    </recommendedName>
</protein>
<dbReference type="eggNOG" id="COG4968">
    <property type="taxonomic scope" value="Bacteria"/>
</dbReference>
<dbReference type="PANTHER" id="PTHR30093">
    <property type="entry name" value="GENERAL SECRETION PATHWAY PROTEIN G"/>
    <property type="match status" value="1"/>
</dbReference>
<dbReference type="STRING" id="314230.DSM3645_22796"/>
<feature type="domain" description="DUF1559" evidence="2">
    <location>
        <begin position="39"/>
        <end position="309"/>
    </location>
</feature>
<dbReference type="NCBIfam" id="TIGR04294">
    <property type="entry name" value="pre_pil_HX9DG"/>
    <property type="match status" value="1"/>
</dbReference>
<dbReference type="RefSeq" id="WP_002652458.1">
    <property type="nucleotide sequence ID" value="NZ_CH672376.1"/>
</dbReference>